<dbReference type="InterPro" id="IPR058531">
    <property type="entry name" value="Baseplate_J_M"/>
</dbReference>
<protein>
    <submittedName>
        <fullName evidence="3">Uncharacterized protein</fullName>
    </submittedName>
</protein>
<dbReference type="RefSeq" id="WP_160619141.1">
    <property type="nucleotide sequence ID" value="NZ_CP047652.1"/>
</dbReference>
<evidence type="ECO:0000313" key="4">
    <source>
        <dbReference type="Proteomes" id="UP000463975"/>
    </source>
</evidence>
<dbReference type="Pfam" id="PF04865">
    <property type="entry name" value="Baseplate_J"/>
    <property type="match status" value="1"/>
</dbReference>
<evidence type="ECO:0000313" key="3">
    <source>
        <dbReference type="EMBL" id="QHI96068.1"/>
    </source>
</evidence>
<evidence type="ECO:0000259" key="1">
    <source>
        <dbReference type="Pfam" id="PF04865"/>
    </source>
</evidence>
<accession>A0A6P1NF31</accession>
<dbReference type="Pfam" id="PF26078">
    <property type="entry name" value="Baseplate_J_M"/>
    <property type="match status" value="1"/>
</dbReference>
<feature type="domain" description="Baseplate protein J-like barrel" evidence="1">
    <location>
        <begin position="102"/>
        <end position="182"/>
    </location>
</feature>
<dbReference type="PANTHER" id="PTHR37829">
    <property type="entry name" value="PHAGE-LIKE ELEMENT PBSX PROTEIN XKDT"/>
    <property type="match status" value="1"/>
</dbReference>
<dbReference type="AlphaFoldDB" id="A0A6P1NF31"/>
<proteinExistence type="predicted"/>
<dbReference type="KEGG" id="bomb:GT348_07300"/>
<organism evidence="3 4">
    <name type="scientific">Aristophania vespae</name>
    <dbReference type="NCBI Taxonomy" id="2697033"/>
    <lineage>
        <taxon>Bacteria</taxon>
        <taxon>Pseudomonadati</taxon>
        <taxon>Pseudomonadota</taxon>
        <taxon>Alphaproteobacteria</taxon>
        <taxon>Acetobacterales</taxon>
        <taxon>Acetobacteraceae</taxon>
        <taxon>Aristophania</taxon>
    </lineage>
</organism>
<dbReference type="EMBL" id="CP047652">
    <property type="protein sequence ID" value="QHI96068.1"/>
    <property type="molecule type" value="Genomic_DNA"/>
</dbReference>
<dbReference type="Proteomes" id="UP000463975">
    <property type="component" value="Chromosome"/>
</dbReference>
<evidence type="ECO:0000259" key="2">
    <source>
        <dbReference type="Pfam" id="PF26078"/>
    </source>
</evidence>
<sequence>MSVVIPTPTQLAERYVTAFSQTDFIASDGSTVKLDPTAPGTFEQVLAAAKSMADYETYLYIRDRFLQVLPTTATTGPGGLLPQHGQIWGVPRRSAQSALGHVIITAQSDASLPGGTILTNNGTVQWALNEAVSLTAGESVSAAVTCVQRGTAGNLAPHSSLSLIEPVAGIRTVTVDQNGLTGGDDIEPTETWRQRILNAIRKPYQGGSKDDYIQWAKQFGASYVNVVPSYTGPGTVGIIVAMSGPRTPSDDEVKRLQDNIDSVRPIRGNATIYGAVIKNEEVTVTIKPDTGPIREKVHSALSTVYASVGIGGTLYRAMLENALFIAAGPYAALQSPPGDISYPSDTIPTLTHIEWGAS</sequence>
<feature type="domain" description="Baseplate J-like central" evidence="2">
    <location>
        <begin position="205"/>
        <end position="271"/>
    </location>
</feature>
<name>A0A6P1NF31_9PROT</name>
<keyword evidence="4" id="KW-1185">Reference proteome</keyword>
<dbReference type="PANTHER" id="PTHR37829:SF3">
    <property type="entry name" value="PROTEIN JAYE-RELATED"/>
    <property type="match status" value="1"/>
</dbReference>
<gene>
    <name evidence="3" type="ORF">GT348_07300</name>
</gene>
<dbReference type="InterPro" id="IPR006949">
    <property type="entry name" value="Barrel_Baseplate_J-like"/>
</dbReference>
<reference evidence="3 4" key="1">
    <citation type="submission" date="2020-01" db="EMBL/GenBank/DDBJ databases">
        <title>Genome sequencing of strain KACC 21507.</title>
        <authorList>
            <person name="Heo J."/>
            <person name="Kim S.-J."/>
            <person name="Kim J.-S."/>
            <person name="Hong S.-B."/>
            <person name="Kwon S.-W."/>
        </authorList>
    </citation>
    <scope>NUCLEOTIDE SEQUENCE [LARGE SCALE GENOMIC DNA]</scope>
    <source>
        <strain evidence="3 4">KACC 21507</strain>
    </source>
</reference>
<dbReference type="InterPro" id="IPR052399">
    <property type="entry name" value="Phage_Baseplate_Assmbl_Protein"/>
</dbReference>